<proteinExistence type="predicted"/>
<dbReference type="Proteomes" id="UP000033662">
    <property type="component" value="Unassembled WGS sequence"/>
</dbReference>
<dbReference type="AlphaFoldDB" id="A0A0F4XQZ3"/>
<reference evidence="1 2" key="1">
    <citation type="submission" date="2015-03" db="EMBL/GenBank/DDBJ databases">
        <title>Pseudomonas fluorescens 1855-344 Genome sequencing and assembly.</title>
        <authorList>
            <person name="Eng W.W.H."/>
            <person name="Gan H.M."/>
            <person name="Savka M.A."/>
        </authorList>
    </citation>
    <scope>NUCLEOTIDE SEQUENCE [LARGE SCALE GENOMIC DNA]</scope>
    <source>
        <strain evidence="1 2">1855-344</strain>
    </source>
</reference>
<comment type="caution">
    <text evidence="1">The sequence shown here is derived from an EMBL/GenBank/DDBJ whole genome shotgun (WGS) entry which is preliminary data.</text>
</comment>
<gene>
    <name evidence="1" type="ORF">VP02_11765</name>
</gene>
<name>A0A0F4XQZ3_9PSED</name>
<evidence type="ECO:0000313" key="1">
    <source>
        <dbReference type="EMBL" id="KKA07833.1"/>
    </source>
</evidence>
<dbReference type="RefSeq" id="WP_024619476.1">
    <property type="nucleotide sequence ID" value="NZ_AVFN01000234.1"/>
</dbReference>
<protein>
    <submittedName>
        <fullName evidence="1">Uncharacterized protein</fullName>
    </submittedName>
</protein>
<evidence type="ECO:0000313" key="2">
    <source>
        <dbReference type="Proteomes" id="UP000033662"/>
    </source>
</evidence>
<sequence length="70" mass="7899">MTSFEEFRATSHELLKELDAATIKMMMLVSAKEVSGPFWEDAAQRHHDAVDAWHSFLNIPTDFAANPPLP</sequence>
<organism evidence="1 2">
    <name type="scientific">Pseudomonas kilonensis</name>
    <dbReference type="NCBI Taxonomy" id="132476"/>
    <lineage>
        <taxon>Bacteria</taxon>
        <taxon>Pseudomonadati</taxon>
        <taxon>Pseudomonadota</taxon>
        <taxon>Gammaproteobacteria</taxon>
        <taxon>Pseudomonadales</taxon>
        <taxon>Pseudomonadaceae</taxon>
        <taxon>Pseudomonas</taxon>
    </lineage>
</organism>
<accession>A0A0F4XQZ3</accession>
<dbReference type="OrthoDB" id="7025885at2"/>
<dbReference type="EMBL" id="JZXC01000009">
    <property type="protein sequence ID" value="KKA07833.1"/>
    <property type="molecule type" value="Genomic_DNA"/>
</dbReference>